<dbReference type="GO" id="GO:0003677">
    <property type="term" value="F:DNA binding"/>
    <property type="evidence" value="ECO:0007669"/>
    <property type="project" value="UniProtKB-KW"/>
</dbReference>
<evidence type="ECO:0000256" key="3">
    <source>
        <dbReference type="ARBA" id="ARBA00023125"/>
    </source>
</evidence>
<dbReference type="InterPro" id="IPR000847">
    <property type="entry name" value="LysR_HTH_N"/>
</dbReference>
<sequence length="293" mass="33099">MELNQLEYFVALAHIKNFTKAAKSLNVSQPALSRSIGRLEKDLNVKLFTRDSRKVALTQYGQTFLSYAERILLELETAHQDIMNMAEPDSGVVNLSFMHSLGAYLVPDLVKEFRKIYPKIQFSLSQNHSFLLSKQLFKGESDLCLCSAPINMSDIAWVPLLTEELYIIVPTNHALAKKDIISLEEIASEPFITLKPRYGLRTKTEQLFELASIHPKIRFEGDEIVTVASLVAAGLGVSLVPKIPGMDHLDIKFLSTNNLKCIREIGLAWYANRPMSLAAHRFQNFVIDKFSKK</sequence>
<dbReference type="CDD" id="cd08434">
    <property type="entry name" value="PBP2_GltC_like"/>
    <property type="match status" value="1"/>
</dbReference>
<reference evidence="6 7" key="1">
    <citation type="submission" date="2017-06" db="EMBL/GenBank/DDBJ databases">
        <authorList>
            <consortium name="Pathogen Informatics"/>
        </authorList>
    </citation>
    <scope>NUCLEOTIDE SEQUENCE [LARGE SCALE GENOMIC DNA]</scope>
    <source>
        <strain evidence="6 7">NCTC10570</strain>
    </source>
</reference>
<evidence type="ECO:0000256" key="4">
    <source>
        <dbReference type="ARBA" id="ARBA00023163"/>
    </source>
</evidence>
<gene>
    <name evidence="6" type="primary">gltC_1</name>
    <name evidence="6" type="ORF">SAMEA4364220_00116</name>
</gene>
<accession>A0A239T8Y0</accession>
<dbReference type="RefSeq" id="WP_027889947.1">
    <property type="nucleotide sequence ID" value="NZ_CASFMS010000002.1"/>
</dbReference>
<dbReference type="FunFam" id="1.10.10.10:FF:000001">
    <property type="entry name" value="LysR family transcriptional regulator"/>
    <property type="match status" value="1"/>
</dbReference>
<dbReference type="InterPro" id="IPR036388">
    <property type="entry name" value="WH-like_DNA-bd_sf"/>
</dbReference>
<protein>
    <submittedName>
        <fullName evidence="6">HTH-type transcriptional regulator gltC</fullName>
    </submittedName>
</protein>
<dbReference type="OrthoDB" id="1677645at2"/>
<evidence type="ECO:0000313" key="6">
    <source>
        <dbReference type="EMBL" id="SNU93932.1"/>
    </source>
</evidence>
<dbReference type="InterPro" id="IPR050950">
    <property type="entry name" value="HTH-type_LysR_regulators"/>
</dbReference>
<organism evidence="6 7">
    <name type="scientific">Megamonas hypermegale</name>
    <dbReference type="NCBI Taxonomy" id="158847"/>
    <lineage>
        <taxon>Bacteria</taxon>
        <taxon>Bacillati</taxon>
        <taxon>Bacillota</taxon>
        <taxon>Negativicutes</taxon>
        <taxon>Selenomonadales</taxon>
        <taxon>Selenomonadaceae</taxon>
        <taxon>Megamonas</taxon>
    </lineage>
</organism>
<keyword evidence="2" id="KW-0805">Transcription regulation</keyword>
<dbReference type="GeneID" id="78506162"/>
<comment type="similarity">
    <text evidence="1">Belongs to the LysR transcriptional regulatory family.</text>
</comment>
<keyword evidence="3" id="KW-0238">DNA-binding</keyword>
<evidence type="ECO:0000256" key="1">
    <source>
        <dbReference type="ARBA" id="ARBA00009437"/>
    </source>
</evidence>
<dbReference type="PROSITE" id="PS50931">
    <property type="entry name" value="HTH_LYSR"/>
    <property type="match status" value="1"/>
</dbReference>
<evidence type="ECO:0000313" key="7">
    <source>
        <dbReference type="Proteomes" id="UP000215383"/>
    </source>
</evidence>
<dbReference type="GO" id="GO:0003700">
    <property type="term" value="F:DNA-binding transcription factor activity"/>
    <property type="evidence" value="ECO:0007669"/>
    <property type="project" value="InterPro"/>
</dbReference>
<evidence type="ECO:0000259" key="5">
    <source>
        <dbReference type="PROSITE" id="PS50931"/>
    </source>
</evidence>
<dbReference type="eggNOG" id="COG0583">
    <property type="taxonomic scope" value="Bacteria"/>
</dbReference>
<proteinExistence type="inferred from homology"/>
<keyword evidence="4" id="KW-0804">Transcription</keyword>
<dbReference type="Pfam" id="PF03466">
    <property type="entry name" value="LysR_substrate"/>
    <property type="match status" value="1"/>
</dbReference>
<dbReference type="AlphaFoldDB" id="A0A239T8Y0"/>
<dbReference type="PRINTS" id="PR00039">
    <property type="entry name" value="HTHLYSR"/>
</dbReference>
<dbReference type="InterPro" id="IPR005119">
    <property type="entry name" value="LysR_subst-bd"/>
</dbReference>
<dbReference type="EMBL" id="LT906446">
    <property type="protein sequence ID" value="SNU93932.1"/>
    <property type="molecule type" value="Genomic_DNA"/>
</dbReference>
<dbReference type="SUPFAM" id="SSF53850">
    <property type="entry name" value="Periplasmic binding protein-like II"/>
    <property type="match status" value="1"/>
</dbReference>
<dbReference type="GO" id="GO:0005829">
    <property type="term" value="C:cytosol"/>
    <property type="evidence" value="ECO:0007669"/>
    <property type="project" value="TreeGrafter"/>
</dbReference>
<evidence type="ECO:0000256" key="2">
    <source>
        <dbReference type="ARBA" id="ARBA00023015"/>
    </source>
</evidence>
<name>A0A239T8Y0_9FIRM</name>
<dbReference type="PANTHER" id="PTHR30419">
    <property type="entry name" value="HTH-TYPE TRANSCRIPTIONAL REGULATOR YBHD"/>
    <property type="match status" value="1"/>
</dbReference>
<dbReference type="PANTHER" id="PTHR30419:SF28">
    <property type="entry name" value="HTH-TYPE TRANSCRIPTIONAL REGULATOR BSDA"/>
    <property type="match status" value="1"/>
</dbReference>
<dbReference type="Pfam" id="PF00126">
    <property type="entry name" value="HTH_1"/>
    <property type="match status" value="1"/>
</dbReference>
<dbReference type="SUPFAM" id="SSF46785">
    <property type="entry name" value="Winged helix' DNA-binding domain"/>
    <property type="match status" value="1"/>
</dbReference>
<dbReference type="InterPro" id="IPR036390">
    <property type="entry name" value="WH_DNA-bd_sf"/>
</dbReference>
<keyword evidence="7" id="KW-1185">Reference proteome</keyword>
<feature type="domain" description="HTH lysR-type" evidence="5">
    <location>
        <begin position="1"/>
        <end position="58"/>
    </location>
</feature>
<dbReference type="Proteomes" id="UP000215383">
    <property type="component" value="Chromosome 1"/>
</dbReference>
<dbReference type="Gene3D" id="3.40.190.290">
    <property type="match status" value="1"/>
</dbReference>
<dbReference type="Gene3D" id="1.10.10.10">
    <property type="entry name" value="Winged helix-like DNA-binding domain superfamily/Winged helix DNA-binding domain"/>
    <property type="match status" value="1"/>
</dbReference>